<feature type="compositionally biased region" description="Polar residues" evidence="4">
    <location>
        <begin position="547"/>
        <end position="590"/>
    </location>
</feature>
<evidence type="ECO:0000313" key="7">
    <source>
        <dbReference type="Proteomes" id="UP000078541"/>
    </source>
</evidence>
<dbReference type="Gene3D" id="2.40.340.10">
    <property type="entry name" value="MoeA, C-terminal, domain IV"/>
    <property type="match status" value="3"/>
</dbReference>
<evidence type="ECO:0000256" key="4">
    <source>
        <dbReference type="SAM" id="MobiDB-lite"/>
    </source>
</evidence>
<feature type="domain" description="MoaB/Mog" evidence="5">
    <location>
        <begin position="1411"/>
        <end position="1552"/>
    </location>
</feature>
<dbReference type="Proteomes" id="UP000078541">
    <property type="component" value="Unassembled WGS sequence"/>
</dbReference>
<feature type="region of interest" description="Disordered" evidence="4">
    <location>
        <begin position="547"/>
        <end position="597"/>
    </location>
</feature>
<comment type="similarity">
    <text evidence="2">In the C-terminal section; belongs to the MoeA family.</text>
</comment>
<evidence type="ECO:0000256" key="1">
    <source>
        <dbReference type="ARBA" id="ARBA00007589"/>
    </source>
</evidence>
<evidence type="ECO:0000256" key="2">
    <source>
        <dbReference type="ARBA" id="ARBA00008339"/>
    </source>
</evidence>
<gene>
    <name evidence="6" type="ORF">ALC56_08881</name>
</gene>
<dbReference type="Gene3D" id="3.90.105.10">
    <property type="entry name" value="Molybdopterin biosynthesis moea protein, domain 2"/>
    <property type="match status" value="4"/>
</dbReference>
<dbReference type="Gene3D" id="3.40.980.10">
    <property type="entry name" value="MoaB/Mog-like domain"/>
    <property type="match status" value="5"/>
</dbReference>
<organism evidence="6 7">
    <name type="scientific">Trachymyrmex septentrionalis</name>
    <dbReference type="NCBI Taxonomy" id="34720"/>
    <lineage>
        <taxon>Eukaryota</taxon>
        <taxon>Metazoa</taxon>
        <taxon>Ecdysozoa</taxon>
        <taxon>Arthropoda</taxon>
        <taxon>Hexapoda</taxon>
        <taxon>Insecta</taxon>
        <taxon>Pterygota</taxon>
        <taxon>Neoptera</taxon>
        <taxon>Endopterygota</taxon>
        <taxon>Hymenoptera</taxon>
        <taxon>Apocrita</taxon>
        <taxon>Aculeata</taxon>
        <taxon>Formicoidea</taxon>
        <taxon>Formicidae</taxon>
        <taxon>Myrmicinae</taxon>
        <taxon>Trachymyrmex</taxon>
    </lineage>
</organism>
<dbReference type="SUPFAM" id="SSF63882">
    <property type="entry name" value="MoeA N-terminal region -like"/>
    <property type="match status" value="4"/>
</dbReference>
<dbReference type="EC" id="2.7.7.75" evidence="3"/>
<proteinExistence type="inferred from homology"/>
<feature type="domain" description="MoaB/Mog" evidence="5">
    <location>
        <begin position="1911"/>
        <end position="2034"/>
    </location>
</feature>
<dbReference type="InterPro" id="IPR005110">
    <property type="entry name" value="MoeA_linker/N"/>
</dbReference>
<dbReference type="GO" id="GO:0005829">
    <property type="term" value="C:cytosol"/>
    <property type="evidence" value="ECO:0007669"/>
    <property type="project" value="TreeGrafter"/>
</dbReference>
<dbReference type="Pfam" id="PF03453">
    <property type="entry name" value="MoeA_N"/>
    <property type="match status" value="4"/>
</dbReference>
<dbReference type="Pfam" id="PF00994">
    <property type="entry name" value="MoCF_biosynth"/>
    <property type="match status" value="3"/>
</dbReference>
<feature type="domain" description="MoaB/Mog" evidence="5">
    <location>
        <begin position="161"/>
        <end position="300"/>
    </location>
</feature>
<dbReference type="SUPFAM" id="SSF53218">
    <property type="entry name" value="Molybdenum cofactor biosynthesis proteins"/>
    <property type="match status" value="5"/>
</dbReference>
<dbReference type="Gene3D" id="2.170.190.11">
    <property type="entry name" value="Molybdopterin biosynthesis moea protein, domain 3"/>
    <property type="match status" value="4"/>
</dbReference>
<dbReference type="EMBL" id="KQ981727">
    <property type="protein sequence ID" value="KYN37090.1"/>
    <property type="molecule type" value="Genomic_DNA"/>
</dbReference>
<keyword evidence="7" id="KW-1185">Reference proteome</keyword>
<dbReference type="PANTHER" id="PTHR10192:SF5">
    <property type="entry name" value="GEPHYRIN"/>
    <property type="match status" value="1"/>
</dbReference>
<reference evidence="6 7" key="1">
    <citation type="submission" date="2016-03" db="EMBL/GenBank/DDBJ databases">
        <title>Trachymyrmex septentrionalis WGS genome.</title>
        <authorList>
            <person name="Nygaard S."/>
            <person name="Hu H."/>
            <person name="Boomsma J."/>
            <person name="Zhang G."/>
        </authorList>
    </citation>
    <scope>NUCLEOTIDE SEQUENCE [LARGE SCALE GENOMIC DNA]</scope>
    <source>
        <strain evidence="6">Tsep2-gDNA-1</strain>
        <tissue evidence="6">Whole body</tissue>
    </source>
</reference>
<evidence type="ECO:0000313" key="6">
    <source>
        <dbReference type="EMBL" id="KYN37090.1"/>
    </source>
</evidence>
<dbReference type="InterPro" id="IPR036135">
    <property type="entry name" value="MoeA_linker/N_sf"/>
</dbReference>
<dbReference type="GO" id="GO:0061599">
    <property type="term" value="F:molybdopterin molybdotransferase activity"/>
    <property type="evidence" value="ECO:0007669"/>
    <property type="project" value="TreeGrafter"/>
</dbReference>
<evidence type="ECO:0000256" key="3">
    <source>
        <dbReference type="ARBA" id="ARBA00012509"/>
    </source>
</evidence>
<dbReference type="InterPro" id="IPR001453">
    <property type="entry name" value="MoaB/Mog_dom"/>
</dbReference>
<feature type="region of interest" description="Disordered" evidence="4">
    <location>
        <begin position="611"/>
        <end position="639"/>
    </location>
</feature>
<accession>A0A195F907</accession>
<dbReference type="InterPro" id="IPR038987">
    <property type="entry name" value="MoeA-like"/>
</dbReference>
<comment type="similarity">
    <text evidence="1">In the N-terminal section; belongs to the MoaB/Mog family.</text>
</comment>
<dbReference type="PANTHER" id="PTHR10192">
    <property type="entry name" value="MOLYBDOPTERIN BIOSYNTHESIS PROTEIN"/>
    <property type="match status" value="1"/>
</dbReference>
<sequence>MNDAYGRITAKNVYSPVNVPPYKTSVKHGYAMLASDGKGVRKVLKAQTTFDKISVVPGTCVRVRSGDPIPNGANTVVTPENIKILDECKDNDDDYFNIDKEYEIEVLVAPEINENIRNAGDEIKCSQLIVRTFVCLGPAELGILTLCSIDLISVTELPSVGLLSIRSELEEPENSLERIHKSNRITLTSLLKKNGYDPVDFGISAYKLNTIIKKIEDALNEVDVLVIMGHSNDKDILKPILREYFNAIIHFGLLNMKPGKSTTFASCTYNYKRKFFLCMSANPATVPIVAHIVLLPLLNTMHCNFFKEPIILQTCMNNHELHLRPKFSWTTIQWAEKEKFPRAYCSKNQDIMKYQKANALLMLPPRTWQVSKLDAAFVSGISDDQMKESNETNVKKEMDEATLIAEYIAHNLAGNVNVIHIVRCDQKKIKAELTLLSTQYSGNVILFVGNTLSDIVHDAIEEVIDKIIPIDVHMLIPGLAEGLKCFINRPICGIVNGNLVINMCGPYLNVQESLETFGNTILDIVSLMNDPSNQTFEVKKEGDNYELCNNNGNDNYAGPSNSNNDHTYNSAGPSKSNNDDIYNSAGPSKSNINNINGNNYSFDDDDNFYDLSYDDNNDNSAGSPKNSSNDEHNSDKKIDLSCEEQSETLLLKDLYKKHKKSELVSLEKARDIMIKVVNKYYTHCTVIVPTNNAYGRIMAKDIHSYVNVPSCMTSSKHGYAVLASDGQGVRKVLKADLSLTKKISIVPGTCMRVRSGDAIPDGATAVVKSVDTQIISEHDNDDCFNIDHMEYQIKILVAPKKGENIREAGCEIRTNDIIKRKNTRVKTADLGVLTLCGIDSIKVFKVPSVGLLCIGYDVLKPENASTIERIYDCNKIIVSSLLKKNGYNLIDFGISVYTPNIIEYRLKEALNEVDLLVIMGRANDKDILKRILKIVFNANIHFGGVNIKPGKSTTFATCTFEQKRKFFLCMSTNPTTVPIVTHVLLLPLLNILCCNKDNGIMQIQTGIKTSHNLHPRPKLSWTSIEWSEKSMDIHANAYCLNSEHEQMTKYQYSNALLLLPSHTPEKTLITMCEPNDIDIIILTGKITMFSMLSDAANKIIDNDIPNEINELISNLTEQLQCSFSRPICGIRNKKLIINMYGPLCENAIMSLMTNVTLILKIVHLMNVQDEKMCSIKNDDTLDKAFNTNNNNDNSDKVSLHSTSENETVKYLSRLRKIKQKQTVMMSVKDALRTMDNVLDDEYEDKIEIVETNNAYGRVLVDNIVSSADVPFYNTSTKHGYAVLVSDGKSTRRVLKHFMFAEISIVPGTCVRVRSGDPIPNGVTAVVTLANTKILKECSDDDDDYFNINDKEYEIEVLVAPEKNENIRYAGCEIKCRDSVLQGFTRIGTVELGILKLCGINSVSVMRIPSVGLLSIGDKLEEPGYTSTLKRIYDCNSITLISLLKENGYNPVDLGISAYQLKAIIKNIEYALDKVNLLVIMGHANDNDLLKPILREYFKAVIHFGRVEMKPGKSTTFATCIFNHKLKFFLCMSANPATIPIVAHIFLLPFLNGMDFEDQAYEPKPNIQTCIMTTHELHRRPTFSWTTLHWSEKETFPRTLCSKKQHQNILKYQEANALLMLPQRTSYESKIDAAFVSAIPICGIRKDKFIISICDSNVIANTMINLEIHESYASLIFPIMRLMHIVQDKKIDNTENRGPDEAFCNNSNNDISDKIYKKQRNQFMLPVKKALKIIRLIVYKYHLAKEENVQIKDAYGRILANKICSSVNVPLYNISAKHGYAVLASDGKGIRRVLKAHPTFAEISIIPGICVRVRSGDPIPNGATAVVTLENTKILEECIYNDDDYFNIDDKEYQIEVLVTPKKNENIRNAGCEMQRTQCICNKFTRIGSAELGILTLCGINSVPVIQIPSVGLLSISSELKKPGNASILGRIHDCNKIIVSSLDDMVNKIKNALDKVDILVIMGRTNDKDLLKPILKKYFNAMIYFGCVKMKPGKSTIFATCTFKDKIKFLLCMSANPTTVPVVTHVLLLPFLNEMYRSYLTKPINIQACINTKHELHSRPKFFWTTLRWTETEMFPRAYCLQNQHQNIMNYQKGNALLMLPQCLPNQSILDATFVPTMFLG</sequence>
<feature type="domain" description="MoaB/Mog" evidence="5">
    <location>
        <begin position="850"/>
        <end position="991"/>
    </location>
</feature>
<dbReference type="STRING" id="34720.A0A195F907"/>
<dbReference type="SMART" id="SM00852">
    <property type="entry name" value="MoCF_biosynth"/>
    <property type="match status" value="4"/>
</dbReference>
<dbReference type="InterPro" id="IPR036688">
    <property type="entry name" value="MoeA_C_domain_IV_sf"/>
</dbReference>
<dbReference type="InterPro" id="IPR036425">
    <property type="entry name" value="MoaB/Mog-like_dom_sf"/>
</dbReference>
<protein>
    <recommendedName>
        <fullName evidence="3">molybdopterin adenylyltransferase</fullName>
        <ecNumber evidence="3">2.7.7.75</ecNumber>
    </recommendedName>
</protein>
<dbReference type="GO" id="GO:0061598">
    <property type="term" value="F:molybdopterin adenylyltransferase activity"/>
    <property type="evidence" value="ECO:0007669"/>
    <property type="project" value="UniProtKB-EC"/>
</dbReference>
<dbReference type="GO" id="GO:0006777">
    <property type="term" value="P:Mo-molybdopterin cofactor biosynthetic process"/>
    <property type="evidence" value="ECO:0007669"/>
    <property type="project" value="TreeGrafter"/>
</dbReference>
<evidence type="ECO:0000259" key="5">
    <source>
        <dbReference type="SMART" id="SM00852"/>
    </source>
</evidence>
<feature type="compositionally biased region" description="Basic and acidic residues" evidence="4">
    <location>
        <begin position="628"/>
        <end position="639"/>
    </location>
</feature>
<name>A0A195F907_9HYME</name>